<feature type="region of interest" description="Disordered" evidence="1">
    <location>
        <begin position="37"/>
        <end position="67"/>
    </location>
</feature>
<dbReference type="Proteomes" id="UP001152622">
    <property type="component" value="Chromosome 17"/>
</dbReference>
<comment type="caution">
    <text evidence="2">The sequence shown here is derived from an EMBL/GenBank/DDBJ whole genome shotgun (WGS) entry which is preliminary data.</text>
</comment>
<reference evidence="2" key="1">
    <citation type="journal article" date="2023" name="Science">
        <title>Genome structures resolve the early diversification of teleost fishes.</title>
        <authorList>
            <person name="Parey E."/>
            <person name="Louis A."/>
            <person name="Montfort J."/>
            <person name="Bouchez O."/>
            <person name="Roques C."/>
            <person name="Iampietro C."/>
            <person name="Lluch J."/>
            <person name="Castinel A."/>
            <person name="Donnadieu C."/>
            <person name="Desvignes T."/>
            <person name="Floi Bucao C."/>
            <person name="Jouanno E."/>
            <person name="Wen M."/>
            <person name="Mejri S."/>
            <person name="Dirks R."/>
            <person name="Jansen H."/>
            <person name="Henkel C."/>
            <person name="Chen W.J."/>
            <person name="Zahm M."/>
            <person name="Cabau C."/>
            <person name="Klopp C."/>
            <person name="Thompson A.W."/>
            <person name="Robinson-Rechavi M."/>
            <person name="Braasch I."/>
            <person name="Lecointre G."/>
            <person name="Bobe J."/>
            <person name="Postlethwait J.H."/>
            <person name="Berthelot C."/>
            <person name="Roest Crollius H."/>
            <person name="Guiguen Y."/>
        </authorList>
    </citation>
    <scope>NUCLEOTIDE SEQUENCE</scope>
    <source>
        <strain evidence="2">WJC10195</strain>
    </source>
</reference>
<evidence type="ECO:0000256" key="1">
    <source>
        <dbReference type="SAM" id="MobiDB-lite"/>
    </source>
</evidence>
<sequence>MLIPSGPFQNDLFQNLRTDSCISPPCIVTDFTVTAEAGERPRSRLGPPGKQRQISEDQTKEKLPNHNRADLCLRVA</sequence>
<evidence type="ECO:0000313" key="2">
    <source>
        <dbReference type="EMBL" id="KAJ8338773.1"/>
    </source>
</evidence>
<keyword evidence="3" id="KW-1185">Reference proteome</keyword>
<gene>
    <name evidence="2" type="ORF">SKAU_G00355590</name>
</gene>
<protein>
    <submittedName>
        <fullName evidence="2">Uncharacterized protein</fullName>
    </submittedName>
</protein>
<accession>A0A9Q1IEF6</accession>
<evidence type="ECO:0000313" key="3">
    <source>
        <dbReference type="Proteomes" id="UP001152622"/>
    </source>
</evidence>
<proteinExistence type="predicted"/>
<feature type="compositionally biased region" description="Basic and acidic residues" evidence="1">
    <location>
        <begin position="53"/>
        <end position="67"/>
    </location>
</feature>
<dbReference type="EMBL" id="JAINUF010000017">
    <property type="protein sequence ID" value="KAJ8338773.1"/>
    <property type="molecule type" value="Genomic_DNA"/>
</dbReference>
<name>A0A9Q1IEF6_SYNKA</name>
<dbReference type="AlphaFoldDB" id="A0A9Q1IEF6"/>
<organism evidence="2 3">
    <name type="scientific">Synaphobranchus kaupii</name>
    <name type="common">Kaup's arrowtooth eel</name>
    <dbReference type="NCBI Taxonomy" id="118154"/>
    <lineage>
        <taxon>Eukaryota</taxon>
        <taxon>Metazoa</taxon>
        <taxon>Chordata</taxon>
        <taxon>Craniata</taxon>
        <taxon>Vertebrata</taxon>
        <taxon>Euteleostomi</taxon>
        <taxon>Actinopterygii</taxon>
        <taxon>Neopterygii</taxon>
        <taxon>Teleostei</taxon>
        <taxon>Anguilliformes</taxon>
        <taxon>Synaphobranchidae</taxon>
        <taxon>Synaphobranchus</taxon>
    </lineage>
</organism>